<name>A0ABW2GDR3_9ACTN</name>
<accession>A0ABW2GDR3</accession>
<keyword evidence="2" id="KW-1185">Reference proteome</keyword>
<evidence type="ECO:0000313" key="1">
    <source>
        <dbReference type="EMBL" id="MFC7217698.1"/>
    </source>
</evidence>
<reference evidence="2" key="1">
    <citation type="journal article" date="2019" name="Int. J. Syst. Evol. Microbiol.">
        <title>The Global Catalogue of Microorganisms (GCM) 10K type strain sequencing project: providing services to taxonomists for standard genome sequencing and annotation.</title>
        <authorList>
            <consortium name="The Broad Institute Genomics Platform"/>
            <consortium name="The Broad Institute Genome Sequencing Center for Infectious Disease"/>
            <person name="Wu L."/>
            <person name="Ma J."/>
        </authorList>
    </citation>
    <scope>NUCLEOTIDE SEQUENCE [LARGE SCALE GENOMIC DNA]</scope>
    <source>
        <strain evidence="2">CGMCC 1.13681</strain>
    </source>
</reference>
<dbReference type="RefSeq" id="WP_386412717.1">
    <property type="nucleotide sequence ID" value="NZ_JBHSZO010000006.1"/>
</dbReference>
<dbReference type="EMBL" id="JBHSZO010000006">
    <property type="protein sequence ID" value="MFC7217698.1"/>
    <property type="molecule type" value="Genomic_DNA"/>
</dbReference>
<gene>
    <name evidence="1" type="ORF">ACFQLX_05855</name>
</gene>
<proteinExistence type="predicted"/>
<sequence length="64" mass="6323">MSVKYTNNTGALAVNSLAGELSVAASPAPVGCGSVITTATKPILKGTYLTKVTGTTTIPKIVGS</sequence>
<protein>
    <submittedName>
        <fullName evidence="1">Uncharacterized protein</fullName>
    </submittedName>
</protein>
<evidence type="ECO:0000313" key="2">
    <source>
        <dbReference type="Proteomes" id="UP001596413"/>
    </source>
</evidence>
<dbReference type="Proteomes" id="UP001596413">
    <property type="component" value="Unassembled WGS sequence"/>
</dbReference>
<comment type="caution">
    <text evidence="1">The sequence shown here is derived from an EMBL/GenBank/DDBJ whole genome shotgun (WGS) entry which is preliminary data.</text>
</comment>
<organism evidence="1 2">
    <name type="scientific">Streptomyces polyrhachis</name>
    <dbReference type="NCBI Taxonomy" id="1282885"/>
    <lineage>
        <taxon>Bacteria</taxon>
        <taxon>Bacillati</taxon>
        <taxon>Actinomycetota</taxon>
        <taxon>Actinomycetes</taxon>
        <taxon>Kitasatosporales</taxon>
        <taxon>Streptomycetaceae</taxon>
        <taxon>Streptomyces</taxon>
    </lineage>
</organism>